<evidence type="ECO:0000256" key="2">
    <source>
        <dbReference type="ARBA" id="ARBA00022448"/>
    </source>
</evidence>
<dbReference type="GO" id="GO:0140359">
    <property type="term" value="F:ABC-type transporter activity"/>
    <property type="evidence" value="ECO:0007669"/>
    <property type="project" value="InterPro"/>
</dbReference>
<dbReference type="InterPro" id="IPR050352">
    <property type="entry name" value="ABCG_transporters"/>
</dbReference>
<dbReference type="GO" id="GO:0005886">
    <property type="term" value="C:plasma membrane"/>
    <property type="evidence" value="ECO:0000318"/>
    <property type="project" value="GO_Central"/>
</dbReference>
<evidence type="ECO:0000256" key="1">
    <source>
        <dbReference type="ARBA" id="ARBA00004141"/>
    </source>
</evidence>
<evidence type="ECO:0000256" key="4">
    <source>
        <dbReference type="ARBA" id="ARBA00022741"/>
    </source>
</evidence>
<accession>A9UR74</accession>
<dbReference type="PANTHER" id="PTHR48041:SF139">
    <property type="entry name" value="PROTEIN SCARLET"/>
    <property type="match status" value="1"/>
</dbReference>
<feature type="transmembrane region" description="Helical" evidence="8">
    <location>
        <begin position="458"/>
        <end position="487"/>
    </location>
</feature>
<evidence type="ECO:0000256" key="8">
    <source>
        <dbReference type="SAM" id="Phobius"/>
    </source>
</evidence>
<comment type="subcellular location">
    <subcellularLocation>
        <location evidence="1">Membrane</location>
        <topology evidence="1">Multi-pass membrane protein</topology>
    </subcellularLocation>
</comment>
<proteinExistence type="predicted"/>
<dbReference type="PANTHER" id="PTHR48041">
    <property type="entry name" value="ABC TRANSPORTER G FAMILY MEMBER 28"/>
    <property type="match status" value="1"/>
</dbReference>
<keyword evidence="5" id="KW-0067">ATP-binding</keyword>
<gene>
    <name evidence="10" type="ORF">MONBRDRAFT_19734</name>
</gene>
<dbReference type="Pfam" id="PF19055">
    <property type="entry name" value="ABC2_membrane_7"/>
    <property type="match status" value="1"/>
</dbReference>
<dbReference type="CDD" id="cd03213">
    <property type="entry name" value="ABCG_EPDR"/>
    <property type="match status" value="1"/>
</dbReference>
<keyword evidence="6 8" id="KW-1133">Transmembrane helix</keyword>
<evidence type="ECO:0000313" key="10">
    <source>
        <dbReference type="EMBL" id="EDQ91872.1"/>
    </source>
</evidence>
<evidence type="ECO:0000256" key="7">
    <source>
        <dbReference type="ARBA" id="ARBA00023136"/>
    </source>
</evidence>
<name>A9UR74_MONBE</name>
<dbReference type="FunFam" id="3.40.50.300:FF:003543">
    <property type="entry name" value="Predicted protein"/>
    <property type="match status" value="1"/>
</dbReference>
<dbReference type="Gene3D" id="3.40.50.300">
    <property type="entry name" value="P-loop containing nucleotide triphosphate hydrolases"/>
    <property type="match status" value="1"/>
</dbReference>
<dbReference type="PROSITE" id="PS00211">
    <property type="entry name" value="ABC_TRANSPORTER_1"/>
    <property type="match status" value="1"/>
</dbReference>
<dbReference type="Pfam" id="PF00005">
    <property type="entry name" value="ABC_tran"/>
    <property type="match status" value="1"/>
</dbReference>
<dbReference type="InterPro" id="IPR003593">
    <property type="entry name" value="AAA+_ATPase"/>
</dbReference>
<dbReference type="SUPFAM" id="SSF52540">
    <property type="entry name" value="P-loop containing nucleoside triphosphate hydrolases"/>
    <property type="match status" value="1"/>
</dbReference>
<dbReference type="GO" id="GO:0055085">
    <property type="term" value="P:transmembrane transport"/>
    <property type="evidence" value="ECO:0000318"/>
    <property type="project" value="GO_Central"/>
</dbReference>
<evidence type="ECO:0000256" key="3">
    <source>
        <dbReference type="ARBA" id="ARBA00022692"/>
    </source>
</evidence>
<dbReference type="FunCoup" id="A9UR74">
    <property type="interactions" value="143"/>
</dbReference>
<dbReference type="OMA" id="TEQPVEM"/>
<dbReference type="GO" id="GO:0016887">
    <property type="term" value="F:ATP hydrolysis activity"/>
    <property type="evidence" value="ECO:0007669"/>
    <property type="project" value="InterPro"/>
</dbReference>
<keyword evidence="3 8" id="KW-0812">Transmembrane</keyword>
<dbReference type="eggNOG" id="KOG0061">
    <property type="taxonomic scope" value="Eukaryota"/>
</dbReference>
<dbReference type="SMART" id="SM00382">
    <property type="entry name" value="AAA"/>
    <property type="match status" value="1"/>
</dbReference>
<dbReference type="InterPro" id="IPR003439">
    <property type="entry name" value="ABC_transporter-like_ATP-bd"/>
</dbReference>
<dbReference type="Pfam" id="PF01061">
    <property type="entry name" value="ABC2_membrane"/>
    <property type="match status" value="1"/>
</dbReference>
<evidence type="ECO:0000256" key="5">
    <source>
        <dbReference type="ARBA" id="ARBA00022840"/>
    </source>
</evidence>
<feature type="transmembrane region" description="Helical" evidence="8">
    <location>
        <begin position="540"/>
        <end position="563"/>
    </location>
</feature>
<feature type="transmembrane region" description="Helical" evidence="8">
    <location>
        <begin position="401"/>
        <end position="419"/>
    </location>
</feature>
<dbReference type="AlphaFoldDB" id="A9UR74"/>
<feature type="transmembrane region" description="Helical" evidence="8">
    <location>
        <begin position="425"/>
        <end position="446"/>
    </location>
</feature>
<dbReference type="EMBL" id="CH991544">
    <property type="protein sequence ID" value="EDQ91872.1"/>
    <property type="molecule type" value="Genomic_DNA"/>
</dbReference>
<dbReference type="KEGG" id="mbr:MONBRDRAFT_19734"/>
<keyword evidence="4" id="KW-0547">Nucleotide-binding</keyword>
<dbReference type="GeneID" id="5888453"/>
<dbReference type="Proteomes" id="UP000001357">
    <property type="component" value="Unassembled WGS sequence"/>
</dbReference>
<feature type="transmembrane region" description="Helical" evidence="8">
    <location>
        <begin position="312"/>
        <end position="330"/>
    </location>
</feature>
<dbReference type="GO" id="GO:0042626">
    <property type="term" value="F:ATPase-coupled transmembrane transporter activity"/>
    <property type="evidence" value="ECO:0000318"/>
    <property type="project" value="GO_Central"/>
</dbReference>
<evidence type="ECO:0000259" key="9">
    <source>
        <dbReference type="PROSITE" id="PS50893"/>
    </source>
</evidence>
<dbReference type="RefSeq" id="XP_001743158.1">
    <property type="nucleotide sequence ID" value="XM_001743106.1"/>
</dbReference>
<dbReference type="PROSITE" id="PS50893">
    <property type="entry name" value="ABC_TRANSPORTER_2"/>
    <property type="match status" value="1"/>
</dbReference>
<sequence length="573" mass="63359">MLSVMGASGAGKTTLLNMLAGRLSDAGHGRSSGSITINGYKRDFDTFRHISAYVLQSDSFFPELTVRETIMLSAKLRLPHDMPMSEKKARVDAIIAELGLRKVENSYVGNELIRGVSGGERKRVNVGTELVTNPSLIFLDEPTSGLDSFNAQNVMQTLMQLAGNGRTVVATIHQPRSTITNMFDKLLLLSEGQTIYFGEAHTAVDYFAQVGYPCPSSFNPADFYLDLISLDQRSAESQRITTKRIEYLVGRYVDHAAKHDTLALPAPAEKNNAPPTSTVAKHGKYANSWFTQFKLLSQRSIRLMMREKENNIAMIAQTLLFAVLLGLIWLREGDNLNEEGGVTAIAGALFFILVNQSFGGIFGIIFLFPSERIIVLKERASRSYHVGAYFWSKTLAELPRTFVTSLVFSVIGYFMVGLRDDGDNFFRFVLILFMVTLASEGLAYIVSAIAKDPQQAGAIAPAFVVTSMLFGGFFIGSDAIPVFLFWLKYLSFLNYGFAAAMQNEFSDRVLANCTGAPEDDVCFTQGSEVLDFYKVDELSFAANLWILLALIVGFRLIAYLILLRNGPVYDLAL</sequence>
<dbReference type="InterPro" id="IPR043926">
    <property type="entry name" value="ABCG_dom"/>
</dbReference>
<feature type="transmembrane region" description="Helical" evidence="8">
    <location>
        <begin position="342"/>
        <end position="368"/>
    </location>
</feature>
<keyword evidence="7 8" id="KW-0472">Membrane</keyword>
<dbReference type="InParanoid" id="A9UR74"/>
<dbReference type="InterPro" id="IPR017871">
    <property type="entry name" value="ABC_transporter-like_CS"/>
</dbReference>
<dbReference type="InterPro" id="IPR027417">
    <property type="entry name" value="P-loop_NTPase"/>
</dbReference>
<protein>
    <recommendedName>
        <fullName evidence="9">ABC transporter domain-containing protein</fullName>
    </recommendedName>
</protein>
<evidence type="ECO:0000313" key="11">
    <source>
        <dbReference type="Proteomes" id="UP000001357"/>
    </source>
</evidence>
<keyword evidence="11" id="KW-1185">Reference proteome</keyword>
<evidence type="ECO:0000256" key="6">
    <source>
        <dbReference type="ARBA" id="ARBA00022989"/>
    </source>
</evidence>
<organism evidence="10 11">
    <name type="scientific">Monosiga brevicollis</name>
    <name type="common">Choanoflagellate</name>
    <dbReference type="NCBI Taxonomy" id="81824"/>
    <lineage>
        <taxon>Eukaryota</taxon>
        <taxon>Choanoflagellata</taxon>
        <taxon>Craspedida</taxon>
        <taxon>Salpingoecidae</taxon>
        <taxon>Monosiga</taxon>
    </lineage>
</organism>
<reference evidence="10 11" key="1">
    <citation type="journal article" date="2008" name="Nature">
        <title>The genome of the choanoflagellate Monosiga brevicollis and the origin of metazoans.</title>
        <authorList>
            <consortium name="JGI Sequencing"/>
            <person name="King N."/>
            <person name="Westbrook M.J."/>
            <person name="Young S.L."/>
            <person name="Kuo A."/>
            <person name="Abedin M."/>
            <person name="Chapman J."/>
            <person name="Fairclough S."/>
            <person name="Hellsten U."/>
            <person name="Isogai Y."/>
            <person name="Letunic I."/>
            <person name="Marr M."/>
            <person name="Pincus D."/>
            <person name="Putnam N."/>
            <person name="Rokas A."/>
            <person name="Wright K.J."/>
            <person name="Zuzow R."/>
            <person name="Dirks W."/>
            <person name="Good M."/>
            <person name="Goodstein D."/>
            <person name="Lemons D."/>
            <person name="Li W."/>
            <person name="Lyons J.B."/>
            <person name="Morris A."/>
            <person name="Nichols S."/>
            <person name="Richter D.J."/>
            <person name="Salamov A."/>
            <person name="Bork P."/>
            <person name="Lim W.A."/>
            <person name="Manning G."/>
            <person name="Miller W.T."/>
            <person name="McGinnis W."/>
            <person name="Shapiro H."/>
            <person name="Tjian R."/>
            <person name="Grigoriev I.V."/>
            <person name="Rokhsar D."/>
        </authorList>
    </citation>
    <scope>NUCLEOTIDE SEQUENCE [LARGE SCALE GENOMIC DNA]</scope>
    <source>
        <strain evidence="11">MX1 / ATCC 50154</strain>
    </source>
</reference>
<keyword evidence="2" id="KW-0813">Transport</keyword>
<dbReference type="InterPro" id="IPR013525">
    <property type="entry name" value="ABC2_TM"/>
</dbReference>
<dbReference type="GO" id="GO:0005524">
    <property type="term" value="F:ATP binding"/>
    <property type="evidence" value="ECO:0007669"/>
    <property type="project" value="UniProtKB-KW"/>
</dbReference>
<feature type="domain" description="ABC transporter" evidence="9">
    <location>
        <begin position="2"/>
        <end position="216"/>
    </location>
</feature>